<dbReference type="PANTHER" id="PTHR23028">
    <property type="entry name" value="ACETYLTRANSFERASE"/>
    <property type="match status" value="1"/>
</dbReference>
<evidence type="ECO:0000313" key="4">
    <source>
        <dbReference type="Proteomes" id="UP000010475"/>
    </source>
</evidence>
<dbReference type="EMBL" id="CP003642">
    <property type="protein sequence ID" value="AFZ28068.1"/>
    <property type="molecule type" value="Genomic_DNA"/>
</dbReference>
<dbReference type="HOGENOM" id="CLU_005679_2_4_3"/>
<dbReference type="GO" id="GO:0016020">
    <property type="term" value="C:membrane"/>
    <property type="evidence" value="ECO:0007669"/>
    <property type="project" value="TreeGrafter"/>
</dbReference>
<accession>K9X6G6</accession>
<name>K9X6G6_9NOST</name>
<keyword evidence="3" id="KW-0808">Transferase</keyword>
<feature type="transmembrane region" description="Helical" evidence="1">
    <location>
        <begin position="25"/>
        <end position="44"/>
    </location>
</feature>
<feature type="transmembrane region" description="Helical" evidence="1">
    <location>
        <begin position="112"/>
        <end position="130"/>
    </location>
</feature>
<dbReference type="RefSeq" id="WP_015211300.1">
    <property type="nucleotide sequence ID" value="NC_019757.1"/>
</dbReference>
<keyword evidence="1" id="KW-1133">Transmembrane helix</keyword>
<feature type="transmembrane region" description="Helical" evidence="1">
    <location>
        <begin position="200"/>
        <end position="217"/>
    </location>
</feature>
<dbReference type="KEGG" id="csg:Cylst_6097"/>
<evidence type="ECO:0000259" key="2">
    <source>
        <dbReference type="Pfam" id="PF01757"/>
    </source>
</evidence>
<feature type="transmembrane region" description="Helical" evidence="1">
    <location>
        <begin position="374"/>
        <end position="399"/>
    </location>
</feature>
<sequence length="411" mass="46887">MSGDEISQSSIEPTKQVNSRFRLDYLDGIRGSTAIYIILFHIYLDVSATLSDTEKFSIIWQVTDLFFSQGRYGVVIFIVLSGYCLTLPIANSENRQIRGGILNYFQRRALRILPPYYAALILSLICNSLIPKNIMLATGTHWNYGQPAFDKGAIIPHLFLVHNFNAEDWMFKINPPMWSVALEWQIYFLLPFVLLPVWRYLGISAVLVVAFLLSLLLSKFWYAWYIILFTLGFIGAVIGLDKQSSSLKWKNRINWDITCIIFATIWVVASFPPSRLKPFLVLILTKICPFINNFSQPQQFIFDLIIGIAVICLIISCSRFIVEGKPTFFRGILDLLQSRWLVTLGGFSYSIYLVHALIEALVQLCLKDLHILPLVKLAISITLTVPLSVVGGYAFYVFFEKPVIMHLKSIK</sequence>
<keyword evidence="3" id="KW-0012">Acyltransferase</keyword>
<dbReference type="Pfam" id="PF01757">
    <property type="entry name" value="Acyl_transf_3"/>
    <property type="match status" value="1"/>
</dbReference>
<reference evidence="3 4" key="1">
    <citation type="submission" date="2012-06" db="EMBL/GenBank/DDBJ databases">
        <title>Finished chromosome of genome of Cylindrospermum stagnale PCC 7417.</title>
        <authorList>
            <consortium name="US DOE Joint Genome Institute"/>
            <person name="Gugger M."/>
            <person name="Coursin T."/>
            <person name="Rippka R."/>
            <person name="Tandeau De Marsac N."/>
            <person name="Huntemann M."/>
            <person name="Wei C.-L."/>
            <person name="Han J."/>
            <person name="Detter J.C."/>
            <person name="Han C."/>
            <person name="Tapia R."/>
            <person name="Chen A."/>
            <person name="Kyrpides N."/>
            <person name="Mavromatis K."/>
            <person name="Markowitz V."/>
            <person name="Szeto E."/>
            <person name="Ivanova N."/>
            <person name="Pagani I."/>
            <person name="Pati A."/>
            <person name="Goodwin L."/>
            <person name="Nordberg H.P."/>
            <person name="Cantor M.N."/>
            <person name="Hua S.X."/>
            <person name="Woyke T."/>
            <person name="Kerfeld C.A."/>
        </authorList>
    </citation>
    <scope>NUCLEOTIDE SEQUENCE [LARGE SCALE GENOMIC DNA]</scope>
    <source>
        <strain evidence="3 4">PCC 7417</strain>
    </source>
</reference>
<dbReference type="AlphaFoldDB" id="K9X6G6"/>
<evidence type="ECO:0000256" key="1">
    <source>
        <dbReference type="SAM" id="Phobius"/>
    </source>
</evidence>
<dbReference type="GO" id="GO:0000271">
    <property type="term" value="P:polysaccharide biosynthetic process"/>
    <property type="evidence" value="ECO:0007669"/>
    <property type="project" value="TreeGrafter"/>
</dbReference>
<keyword evidence="1" id="KW-0472">Membrane</keyword>
<feature type="transmembrane region" description="Helical" evidence="1">
    <location>
        <begin position="253"/>
        <end position="272"/>
    </location>
</feature>
<dbReference type="OrthoDB" id="572802at2"/>
<dbReference type="Proteomes" id="UP000010475">
    <property type="component" value="Chromosome"/>
</dbReference>
<feature type="transmembrane region" description="Helical" evidence="1">
    <location>
        <begin position="72"/>
        <end position="91"/>
    </location>
</feature>
<feature type="transmembrane region" description="Helical" evidence="1">
    <location>
        <begin position="301"/>
        <end position="321"/>
    </location>
</feature>
<keyword evidence="4" id="KW-1185">Reference proteome</keyword>
<feature type="domain" description="Acyltransferase 3" evidence="2">
    <location>
        <begin position="24"/>
        <end position="390"/>
    </location>
</feature>
<gene>
    <name evidence="3" type="ORF">Cylst_6097</name>
</gene>
<organism evidence="3 4">
    <name type="scientific">Cylindrospermum stagnale PCC 7417</name>
    <dbReference type="NCBI Taxonomy" id="56107"/>
    <lineage>
        <taxon>Bacteria</taxon>
        <taxon>Bacillati</taxon>
        <taxon>Cyanobacteriota</taxon>
        <taxon>Cyanophyceae</taxon>
        <taxon>Nostocales</taxon>
        <taxon>Nostocaceae</taxon>
        <taxon>Cylindrospermum</taxon>
    </lineage>
</organism>
<feature type="transmembrane region" description="Helical" evidence="1">
    <location>
        <begin position="177"/>
        <end position="195"/>
    </location>
</feature>
<evidence type="ECO:0000313" key="3">
    <source>
        <dbReference type="EMBL" id="AFZ28068.1"/>
    </source>
</evidence>
<proteinExistence type="predicted"/>
<protein>
    <submittedName>
        <fullName evidence="3">Putative acyltransferase</fullName>
    </submittedName>
</protein>
<dbReference type="GO" id="GO:0016747">
    <property type="term" value="F:acyltransferase activity, transferring groups other than amino-acyl groups"/>
    <property type="evidence" value="ECO:0007669"/>
    <property type="project" value="InterPro"/>
</dbReference>
<keyword evidence="1" id="KW-0812">Transmembrane</keyword>
<feature type="transmembrane region" description="Helical" evidence="1">
    <location>
        <begin position="341"/>
        <end position="362"/>
    </location>
</feature>
<feature type="transmembrane region" description="Helical" evidence="1">
    <location>
        <begin position="223"/>
        <end position="241"/>
    </location>
</feature>
<dbReference type="PANTHER" id="PTHR23028:SF53">
    <property type="entry name" value="ACYL_TRANSF_3 DOMAIN-CONTAINING PROTEIN"/>
    <property type="match status" value="1"/>
</dbReference>
<dbReference type="eggNOG" id="COG1835">
    <property type="taxonomic scope" value="Bacteria"/>
</dbReference>
<dbReference type="InterPro" id="IPR050879">
    <property type="entry name" value="Acyltransferase_3"/>
</dbReference>
<dbReference type="InterPro" id="IPR002656">
    <property type="entry name" value="Acyl_transf_3_dom"/>
</dbReference>